<dbReference type="InterPro" id="IPR002048">
    <property type="entry name" value="EF_hand_dom"/>
</dbReference>
<dbReference type="Proteomes" id="UP000674143">
    <property type="component" value="Unassembled WGS sequence"/>
</dbReference>
<dbReference type="Pfam" id="PF13202">
    <property type="entry name" value="EF-hand_5"/>
    <property type="match status" value="1"/>
</dbReference>
<dbReference type="InterPro" id="IPR018247">
    <property type="entry name" value="EF_Hand_1_Ca_BS"/>
</dbReference>
<sequence>MPRTTEVLEELARRYYLTTALVEEAGRLFDAYADNGEAPLENGSTEPFIGVSALQRLTVKMGSPFSQQDLVELLRFFGGAAPAAMQVQGEPLDSLANGQQLPIGKGSRFATAAAAPASQQPSRQRRKKNGVTGAKTGTKDASASFPGITSSHSVGDKFCGDVASASSSAAPLAATACPYAVTEDGMSFSAFLYFLLVYPELAQQASATVATRSTTSRAVANALQVSIPELFAMIDADGDGVWSAHDLRHAAEACVMEDDGLLQEDPDLCRLAEMHPAEIAAVLHELDVDGDGVVTVSDVRQVLCH</sequence>
<dbReference type="GO" id="GO:0005509">
    <property type="term" value="F:calcium ion binding"/>
    <property type="evidence" value="ECO:0007669"/>
    <property type="project" value="InterPro"/>
</dbReference>
<dbReference type="RefSeq" id="XP_067063098.1">
    <property type="nucleotide sequence ID" value="XM_067206651.1"/>
</dbReference>
<reference evidence="5" key="1">
    <citation type="journal article" date="2021" name="Microbiol. Resour. Announc.">
        <title>LGAAP: Leishmaniinae Genome Assembly and Annotation Pipeline.</title>
        <authorList>
            <person name="Almutairi H."/>
            <person name="Urbaniak M.D."/>
            <person name="Bates M.D."/>
            <person name="Jariyapan N."/>
            <person name="Kwakye-Nuako G."/>
            <person name="Thomaz-Soccol V."/>
            <person name="Al-Salem W.S."/>
            <person name="Dillon R.J."/>
            <person name="Bates P.A."/>
            <person name="Gatherer D."/>
        </authorList>
    </citation>
    <scope>NUCLEOTIDE SEQUENCE [LARGE SCALE GENOMIC DNA]</scope>
</reference>
<protein>
    <recommendedName>
        <fullName evidence="3">EF-hand domain-containing protein</fullName>
    </recommendedName>
</protein>
<gene>
    <name evidence="4" type="ORF">LSCM4_04670</name>
</gene>
<evidence type="ECO:0000313" key="4">
    <source>
        <dbReference type="EMBL" id="KAG5478437.1"/>
    </source>
</evidence>
<proteinExistence type="predicted"/>
<dbReference type="AlphaFoldDB" id="A0A836GAN0"/>
<evidence type="ECO:0000256" key="1">
    <source>
        <dbReference type="ARBA" id="ARBA00022837"/>
    </source>
</evidence>
<dbReference type="InterPro" id="IPR011992">
    <property type="entry name" value="EF-hand-dom_pair"/>
</dbReference>
<organism evidence="4 5">
    <name type="scientific">Leishmania orientalis</name>
    <dbReference type="NCBI Taxonomy" id="2249476"/>
    <lineage>
        <taxon>Eukaryota</taxon>
        <taxon>Discoba</taxon>
        <taxon>Euglenozoa</taxon>
        <taxon>Kinetoplastea</taxon>
        <taxon>Metakinetoplastina</taxon>
        <taxon>Trypanosomatida</taxon>
        <taxon>Trypanosomatidae</taxon>
        <taxon>Leishmaniinae</taxon>
        <taxon>Leishmania</taxon>
    </lineage>
</organism>
<dbReference type="PROSITE" id="PS00018">
    <property type="entry name" value="EF_HAND_1"/>
    <property type="match status" value="1"/>
</dbReference>
<evidence type="ECO:0000256" key="2">
    <source>
        <dbReference type="SAM" id="MobiDB-lite"/>
    </source>
</evidence>
<evidence type="ECO:0000259" key="3">
    <source>
        <dbReference type="Pfam" id="PF13202"/>
    </source>
</evidence>
<keyword evidence="5" id="KW-1185">Reference proteome</keyword>
<feature type="region of interest" description="Disordered" evidence="2">
    <location>
        <begin position="112"/>
        <end position="148"/>
    </location>
</feature>
<evidence type="ECO:0000313" key="5">
    <source>
        <dbReference type="Proteomes" id="UP000674143"/>
    </source>
</evidence>
<dbReference type="Gene3D" id="1.10.238.10">
    <property type="entry name" value="EF-hand"/>
    <property type="match status" value="1"/>
</dbReference>
<dbReference type="EMBL" id="JAFHLR010000023">
    <property type="protein sequence ID" value="KAG5478437.1"/>
    <property type="molecule type" value="Genomic_DNA"/>
</dbReference>
<feature type="domain" description="EF-hand" evidence="3">
    <location>
        <begin position="279"/>
        <end position="302"/>
    </location>
</feature>
<accession>A0A836GAN0</accession>
<name>A0A836GAN0_9TRYP</name>
<dbReference type="GeneID" id="92360585"/>
<dbReference type="SUPFAM" id="SSF47473">
    <property type="entry name" value="EF-hand"/>
    <property type="match status" value="1"/>
</dbReference>
<dbReference type="KEGG" id="loi:92360585"/>
<reference evidence="5" key="2">
    <citation type="journal article" date="2021" name="Sci. Data">
        <title>Chromosome-scale genome sequencing, assembly and annotation of six genomes from subfamily Leishmaniinae.</title>
        <authorList>
            <person name="Almutairi H."/>
            <person name="Urbaniak M.D."/>
            <person name="Bates M.D."/>
            <person name="Jariyapan N."/>
            <person name="Kwakye-Nuako G."/>
            <person name="Thomaz Soccol V."/>
            <person name="Al-Salem W.S."/>
            <person name="Dillon R.J."/>
            <person name="Bates P.A."/>
            <person name="Gatherer D."/>
        </authorList>
    </citation>
    <scope>NUCLEOTIDE SEQUENCE [LARGE SCALE GENOMIC DNA]</scope>
</reference>
<comment type="caution">
    <text evidence="4">The sequence shown here is derived from an EMBL/GenBank/DDBJ whole genome shotgun (WGS) entry which is preliminary data.</text>
</comment>
<keyword evidence="1" id="KW-0106">Calcium</keyword>
<feature type="compositionally biased region" description="Low complexity" evidence="2">
    <location>
        <begin position="112"/>
        <end position="122"/>
    </location>
</feature>